<dbReference type="PROSITE" id="PS50005">
    <property type="entry name" value="TPR"/>
    <property type="match status" value="1"/>
</dbReference>
<organism evidence="2 3">
    <name type="scientific">Ventrimonas faecis</name>
    <dbReference type="NCBI Taxonomy" id="3133170"/>
    <lineage>
        <taxon>Bacteria</taxon>
        <taxon>Bacillati</taxon>
        <taxon>Bacillota</taxon>
        <taxon>Clostridia</taxon>
        <taxon>Lachnospirales</taxon>
        <taxon>Lachnospiraceae</taxon>
        <taxon>Ventrimonas</taxon>
    </lineage>
</organism>
<evidence type="ECO:0000313" key="3">
    <source>
        <dbReference type="Proteomes" id="UP001437460"/>
    </source>
</evidence>
<keyword evidence="1" id="KW-0802">TPR repeat</keyword>
<dbReference type="SUPFAM" id="SSF48452">
    <property type="entry name" value="TPR-like"/>
    <property type="match status" value="1"/>
</dbReference>
<dbReference type="InterPro" id="IPR011990">
    <property type="entry name" value="TPR-like_helical_dom_sf"/>
</dbReference>
<gene>
    <name evidence="2" type="ORF">WMO41_07920</name>
</gene>
<protein>
    <submittedName>
        <fullName evidence="2">Tetratricopeptide repeat protein</fullName>
    </submittedName>
</protein>
<dbReference type="SMART" id="SM00028">
    <property type="entry name" value="TPR"/>
    <property type="match status" value="2"/>
</dbReference>
<dbReference type="RefSeq" id="WP_349229295.1">
    <property type="nucleotide sequence ID" value="NZ_JBBMFJ010000014.1"/>
</dbReference>
<evidence type="ECO:0000256" key="1">
    <source>
        <dbReference type="PROSITE-ProRule" id="PRU00339"/>
    </source>
</evidence>
<name>A0ABV1HL86_9FIRM</name>
<feature type="repeat" description="TPR" evidence="1">
    <location>
        <begin position="153"/>
        <end position="186"/>
    </location>
</feature>
<reference evidence="2 3" key="1">
    <citation type="submission" date="2024-03" db="EMBL/GenBank/DDBJ databases">
        <title>Human intestinal bacterial collection.</title>
        <authorList>
            <person name="Pauvert C."/>
            <person name="Hitch T.C.A."/>
            <person name="Clavel T."/>
        </authorList>
    </citation>
    <scope>NUCLEOTIDE SEQUENCE [LARGE SCALE GENOMIC DNA]</scope>
    <source>
        <strain evidence="2 3">CLA-AP-H27</strain>
    </source>
</reference>
<evidence type="ECO:0000313" key="2">
    <source>
        <dbReference type="EMBL" id="MEQ2563089.1"/>
    </source>
</evidence>
<dbReference type="Proteomes" id="UP001437460">
    <property type="component" value="Unassembled WGS sequence"/>
</dbReference>
<sequence length="270" mass="31539">MSLRLCRAEKVKNPYYVSFLGVHLYSSQELAYVICHYPLLVMDQLVDDRLLDFLREELNLGFLALKLDNWRKSGEDPDEMLIFLLQESDYYSANEISEYRQTLSGYRKQPAAEIKKLRADALFGMRQYGKAVRLYQEILDNPPEEAGTEQLTARVWNNLGACYGRMFLFDKAAEAFEKAYNRSGNRDCLRSLYWIEKLDSRVTLGERFRATITQEERETWDAQLSEAREKAAQSDLVKQVEIWFQDGAEDGEKAARELVETWKSEYRAMV</sequence>
<dbReference type="Gene3D" id="1.25.40.10">
    <property type="entry name" value="Tetratricopeptide repeat domain"/>
    <property type="match status" value="1"/>
</dbReference>
<dbReference type="InterPro" id="IPR019734">
    <property type="entry name" value="TPR_rpt"/>
</dbReference>
<dbReference type="EMBL" id="JBBMFJ010000014">
    <property type="protein sequence ID" value="MEQ2563089.1"/>
    <property type="molecule type" value="Genomic_DNA"/>
</dbReference>
<dbReference type="Pfam" id="PF13424">
    <property type="entry name" value="TPR_12"/>
    <property type="match status" value="1"/>
</dbReference>
<proteinExistence type="predicted"/>
<comment type="caution">
    <text evidence="2">The sequence shown here is derived from an EMBL/GenBank/DDBJ whole genome shotgun (WGS) entry which is preliminary data.</text>
</comment>
<accession>A0ABV1HL86</accession>
<keyword evidence="3" id="KW-1185">Reference proteome</keyword>